<keyword evidence="3" id="KW-0812">Transmembrane</keyword>
<gene>
    <name evidence="5" type="ORF">BU23DRAFT_147524</name>
</gene>
<feature type="signal peptide" evidence="4">
    <location>
        <begin position="1"/>
        <end position="17"/>
    </location>
</feature>
<evidence type="ECO:0000313" key="6">
    <source>
        <dbReference type="Proteomes" id="UP000800036"/>
    </source>
</evidence>
<dbReference type="AlphaFoldDB" id="A0A6A5V6B2"/>
<evidence type="ECO:0000256" key="2">
    <source>
        <dbReference type="SAM" id="MobiDB-lite"/>
    </source>
</evidence>
<keyword evidence="3" id="KW-1133">Transmembrane helix</keyword>
<organism evidence="5 6">
    <name type="scientific">Bimuria novae-zelandiae CBS 107.79</name>
    <dbReference type="NCBI Taxonomy" id="1447943"/>
    <lineage>
        <taxon>Eukaryota</taxon>
        <taxon>Fungi</taxon>
        <taxon>Dikarya</taxon>
        <taxon>Ascomycota</taxon>
        <taxon>Pezizomycotina</taxon>
        <taxon>Dothideomycetes</taxon>
        <taxon>Pleosporomycetidae</taxon>
        <taxon>Pleosporales</taxon>
        <taxon>Massarineae</taxon>
        <taxon>Didymosphaeriaceae</taxon>
        <taxon>Bimuria</taxon>
    </lineage>
</organism>
<dbReference type="PANTHER" id="PTHR11567">
    <property type="entry name" value="ACID PHOSPHATASE-RELATED"/>
    <property type="match status" value="1"/>
</dbReference>
<comment type="similarity">
    <text evidence="1">Belongs to the histidine acid phosphatase family.</text>
</comment>
<keyword evidence="6" id="KW-1185">Reference proteome</keyword>
<dbReference type="OrthoDB" id="258392at2759"/>
<dbReference type="InterPro" id="IPR050645">
    <property type="entry name" value="Histidine_acid_phosphatase"/>
</dbReference>
<dbReference type="Proteomes" id="UP000800036">
    <property type="component" value="Unassembled WGS sequence"/>
</dbReference>
<dbReference type="PANTHER" id="PTHR11567:SF127">
    <property type="entry name" value="HISTIDINE ACID PHOSPHATASE"/>
    <property type="match status" value="1"/>
</dbReference>
<evidence type="ECO:0000256" key="4">
    <source>
        <dbReference type="SAM" id="SignalP"/>
    </source>
</evidence>
<keyword evidence="3" id="KW-0472">Membrane</keyword>
<dbReference type="Pfam" id="PF00328">
    <property type="entry name" value="His_Phos_2"/>
    <property type="match status" value="1"/>
</dbReference>
<proteinExistence type="inferred from homology"/>
<evidence type="ECO:0000256" key="3">
    <source>
        <dbReference type="SAM" id="Phobius"/>
    </source>
</evidence>
<feature type="compositionally biased region" description="Basic and acidic residues" evidence="2">
    <location>
        <begin position="540"/>
        <end position="567"/>
    </location>
</feature>
<reference evidence="5" key="1">
    <citation type="journal article" date="2020" name="Stud. Mycol.">
        <title>101 Dothideomycetes genomes: a test case for predicting lifestyles and emergence of pathogens.</title>
        <authorList>
            <person name="Haridas S."/>
            <person name="Albert R."/>
            <person name="Binder M."/>
            <person name="Bloem J."/>
            <person name="Labutti K."/>
            <person name="Salamov A."/>
            <person name="Andreopoulos B."/>
            <person name="Baker S."/>
            <person name="Barry K."/>
            <person name="Bills G."/>
            <person name="Bluhm B."/>
            <person name="Cannon C."/>
            <person name="Castanera R."/>
            <person name="Culley D."/>
            <person name="Daum C."/>
            <person name="Ezra D."/>
            <person name="Gonzalez J."/>
            <person name="Henrissat B."/>
            <person name="Kuo A."/>
            <person name="Liang C."/>
            <person name="Lipzen A."/>
            <person name="Lutzoni F."/>
            <person name="Magnuson J."/>
            <person name="Mondo S."/>
            <person name="Nolan M."/>
            <person name="Ohm R."/>
            <person name="Pangilinan J."/>
            <person name="Park H.-J."/>
            <person name="Ramirez L."/>
            <person name="Alfaro M."/>
            <person name="Sun H."/>
            <person name="Tritt A."/>
            <person name="Yoshinaga Y."/>
            <person name="Zwiers L.-H."/>
            <person name="Turgeon B."/>
            <person name="Goodwin S."/>
            <person name="Spatafora J."/>
            <person name="Crous P."/>
            <person name="Grigoriev I."/>
        </authorList>
    </citation>
    <scope>NUCLEOTIDE SEQUENCE</scope>
    <source>
        <strain evidence="5">CBS 107.79</strain>
    </source>
</reference>
<keyword evidence="4" id="KW-0732">Signal</keyword>
<dbReference type="SUPFAM" id="SSF53254">
    <property type="entry name" value="Phosphoglycerate mutase-like"/>
    <property type="match status" value="1"/>
</dbReference>
<evidence type="ECO:0000256" key="1">
    <source>
        <dbReference type="ARBA" id="ARBA00005375"/>
    </source>
</evidence>
<sequence>MLSLFLGLIATARLVLARNEVHTYGTIAYIRSGETTPRLRSSTQVLTALGAQQMIELGRNFRGRYIDAETGSTHLAVRPIAGMSQARLNPDQLYIQTLDKPHLVASAQAFMQGLYPPTSLNDTRSGPWADAVGLLGNRSLGAVDYPLEGYQYANLQALSEFDYQSIYLNGHEECPAARLESAQYESTAEFLNTQAEERAFYQNLSLDWFVGDVPDQDYLEYRNADHLYESLAYHYTHDVNTFNALSSEENAGVFDKVRYLADQDAWYRYGNVSSDDTNPISSYRAMAGKTLAARVLGRFQEVIANEGNATNGLINGDSQPLTLLFGDYDPMLSFLAIAEVDYPHYDQQIEKWRAIPEVASAMIFELFTTAEASPDDPDNFWVQFSFHNGTDDYDDEAPQVYPLFRNGKSSTTMTWRAFSASMERIMVNAAADWCDACFATSAFCFNDPTVNISLLAPAKSSKVSPVVAGVIGAVVTLAVAGLLFGIAMLLGGIRFHRVERRRKSSLGGFKGSAKLASDADLSLPKSGVAVAGIMSVRDRDANDSAPRRVPHERVGSWELRQKERSGDMGDGSPRGSFDAIEAAMSRPVQPVERV</sequence>
<feature type="chain" id="PRO_5025575805" evidence="4">
    <location>
        <begin position="18"/>
        <end position="594"/>
    </location>
</feature>
<dbReference type="EMBL" id="ML976684">
    <property type="protein sequence ID" value="KAF1972973.1"/>
    <property type="molecule type" value="Genomic_DNA"/>
</dbReference>
<dbReference type="GO" id="GO:0016791">
    <property type="term" value="F:phosphatase activity"/>
    <property type="evidence" value="ECO:0007669"/>
    <property type="project" value="TreeGrafter"/>
</dbReference>
<dbReference type="InterPro" id="IPR029033">
    <property type="entry name" value="His_PPase_superfam"/>
</dbReference>
<name>A0A6A5V6B2_9PLEO</name>
<protein>
    <submittedName>
        <fullName evidence="5">Phosphoglycerate mutase-like protein</fullName>
    </submittedName>
</protein>
<feature type="region of interest" description="Disordered" evidence="2">
    <location>
        <begin position="540"/>
        <end position="594"/>
    </location>
</feature>
<feature type="transmembrane region" description="Helical" evidence="3">
    <location>
        <begin position="466"/>
        <end position="493"/>
    </location>
</feature>
<dbReference type="InterPro" id="IPR000560">
    <property type="entry name" value="His_Pase_clade-2"/>
</dbReference>
<accession>A0A6A5V6B2</accession>
<dbReference type="Gene3D" id="3.40.50.1240">
    <property type="entry name" value="Phosphoglycerate mutase-like"/>
    <property type="match status" value="1"/>
</dbReference>
<evidence type="ECO:0000313" key="5">
    <source>
        <dbReference type="EMBL" id="KAF1972973.1"/>
    </source>
</evidence>